<name>A0ABN9GPI9_9NEOB</name>
<feature type="non-terminal residue" evidence="2">
    <location>
        <position position="39"/>
    </location>
</feature>
<evidence type="ECO:0000313" key="2">
    <source>
        <dbReference type="EMBL" id="CAI9609408.1"/>
    </source>
</evidence>
<feature type="region of interest" description="Disordered" evidence="1">
    <location>
        <begin position="1"/>
        <end position="39"/>
    </location>
</feature>
<comment type="caution">
    <text evidence="2">The sequence shown here is derived from an EMBL/GenBank/DDBJ whole genome shotgun (WGS) entry which is preliminary data.</text>
</comment>
<feature type="compositionally biased region" description="Polar residues" evidence="1">
    <location>
        <begin position="1"/>
        <end position="14"/>
    </location>
</feature>
<reference evidence="2" key="1">
    <citation type="submission" date="2023-05" db="EMBL/GenBank/DDBJ databases">
        <authorList>
            <person name="Stuckert A."/>
        </authorList>
    </citation>
    <scope>NUCLEOTIDE SEQUENCE</scope>
</reference>
<keyword evidence="3" id="KW-1185">Reference proteome</keyword>
<evidence type="ECO:0000256" key="1">
    <source>
        <dbReference type="SAM" id="MobiDB-lite"/>
    </source>
</evidence>
<dbReference type="Proteomes" id="UP001162483">
    <property type="component" value="Unassembled WGS sequence"/>
</dbReference>
<protein>
    <submittedName>
        <fullName evidence="2">Uncharacterized protein</fullName>
    </submittedName>
</protein>
<dbReference type="EMBL" id="CATNWA010018778">
    <property type="protein sequence ID" value="CAI9609408.1"/>
    <property type="molecule type" value="Genomic_DNA"/>
</dbReference>
<feature type="compositionally biased region" description="Pro residues" evidence="1">
    <location>
        <begin position="22"/>
        <end position="39"/>
    </location>
</feature>
<proteinExistence type="predicted"/>
<evidence type="ECO:0000313" key="3">
    <source>
        <dbReference type="Proteomes" id="UP001162483"/>
    </source>
</evidence>
<gene>
    <name evidence="2" type="ORF">SPARVUS_LOCUS14245801</name>
</gene>
<sequence length="39" mass="4215">MSCQSAPGQYSPLHTHSDVSILPPPIHTQIPPPYTVMSV</sequence>
<accession>A0ABN9GPI9</accession>
<organism evidence="2 3">
    <name type="scientific">Staurois parvus</name>
    <dbReference type="NCBI Taxonomy" id="386267"/>
    <lineage>
        <taxon>Eukaryota</taxon>
        <taxon>Metazoa</taxon>
        <taxon>Chordata</taxon>
        <taxon>Craniata</taxon>
        <taxon>Vertebrata</taxon>
        <taxon>Euteleostomi</taxon>
        <taxon>Amphibia</taxon>
        <taxon>Batrachia</taxon>
        <taxon>Anura</taxon>
        <taxon>Neobatrachia</taxon>
        <taxon>Ranoidea</taxon>
        <taxon>Ranidae</taxon>
        <taxon>Staurois</taxon>
    </lineage>
</organism>